<organism evidence="1 2">
    <name type="scientific">Parasponia andersonii</name>
    <name type="common">Sponia andersonii</name>
    <dbReference type="NCBI Taxonomy" id="3476"/>
    <lineage>
        <taxon>Eukaryota</taxon>
        <taxon>Viridiplantae</taxon>
        <taxon>Streptophyta</taxon>
        <taxon>Embryophyta</taxon>
        <taxon>Tracheophyta</taxon>
        <taxon>Spermatophyta</taxon>
        <taxon>Magnoliopsida</taxon>
        <taxon>eudicotyledons</taxon>
        <taxon>Gunneridae</taxon>
        <taxon>Pentapetalae</taxon>
        <taxon>rosids</taxon>
        <taxon>fabids</taxon>
        <taxon>Rosales</taxon>
        <taxon>Cannabaceae</taxon>
        <taxon>Parasponia</taxon>
    </lineage>
</organism>
<evidence type="ECO:0000313" key="2">
    <source>
        <dbReference type="Proteomes" id="UP000237105"/>
    </source>
</evidence>
<dbReference type="AlphaFoldDB" id="A0A2P5BSD8"/>
<sequence length="57" mass="6413">MSDSIANSFGKKSISVEGAWIERLLLHDQLVSSIRKELAELWDSPCQTPDKGRQVEI</sequence>
<comment type="caution">
    <text evidence="1">The sequence shown here is derived from an EMBL/GenBank/DDBJ whole genome shotgun (WGS) entry which is preliminary data.</text>
</comment>
<keyword evidence="2" id="KW-1185">Reference proteome</keyword>
<accession>A0A2P5BSD8</accession>
<protein>
    <submittedName>
        <fullName evidence="1">Uncharacterized protein</fullName>
    </submittedName>
</protein>
<reference evidence="2" key="1">
    <citation type="submission" date="2016-06" db="EMBL/GenBank/DDBJ databases">
        <title>Parallel loss of symbiosis genes in relatives of nitrogen-fixing non-legume Parasponia.</title>
        <authorList>
            <person name="Van Velzen R."/>
            <person name="Holmer R."/>
            <person name="Bu F."/>
            <person name="Rutten L."/>
            <person name="Van Zeijl A."/>
            <person name="Liu W."/>
            <person name="Santuari L."/>
            <person name="Cao Q."/>
            <person name="Sharma T."/>
            <person name="Shen D."/>
            <person name="Roswanjaya Y."/>
            <person name="Wardhani T."/>
            <person name="Kalhor M.S."/>
            <person name="Jansen J."/>
            <person name="Van den Hoogen J."/>
            <person name="Gungor B."/>
            <person name="Hartog M."/>
            <person name="Hontelez J."/>
            <person name="Verver J."/>
            <person name="Yang W.-C."/>
            <person name="Schijlen E."/>
            <person name="Repin R."/>
            <person name="Schilthuizen M."/>
            <person name="Schranz E."/>
            <person name="Heidstra R."/>
            <person name="Miyata K."/>
            <person name="Fedorova E."/>
            <person name="Kohlen W."/>
            <person name="Bisseling T."/>
            <person name="Smit S."/>
            <person name="Geurts R."/>
        </authorList>
    </citation>
    <scope>NUCLEOTIDE SEQUENCE [LARGE SCALE GENOMIC DNA]</scope>
    <source>
        <strain evidence="2">cv. WU1-14</strain>
    </source>
</reference>
<name>A0A2P5BSD8_PARAD</name>
<gene>
    <name evidence="1" type="ORF">PanWU01x14_214110</name>
</gene>
<dbReference type="Proteomes" id="UP000237105">
    <property type="component" value="Unassembled WGS sequence"/>
</dbReference>
<evidence type="ECO:0000313" key="1">
    <source>
        <dbReference type="EMBL" id="PON51711.1"/>
    </source>
</evidence>
<proteinExistence type="predicted"/>
<dbReference type="EMBL" id="JXTB01000229">
    <property type="protein sequence ID" value="PON51711.1"/>
    <property type="molecule type" value="Genomic_DNA"/>
</dbReference>